<name>A0A553PHM0_TIGCA</name>
<evidence type="ECO:0000313" key="17">
    <source>
        <dbReference type="EMBL" id="TRY77180.1"/>
    </source>
</evidence>
<evidence type="ECO:0000256" key="4">
    <source>
        <dbReference type="ARBA" id="ARBA00022741"/>
    </source>
</evidence>
<evidence type="ECO:0000256" key="12">
    <source>
        <dbReference type="ARBA" id="ARBA00069890"/>
    </source>
</evidence>
<evidence type="ECO:0000259" key="16">
    <source>
        <dbReference type="PROSITE" id="PS51194"/>
    </source>
</evidence>
<reference evidence="17 18" key="1">
    <citation type="journal article" date="2018" name="Nat. Ecol. Evol.">
        <title>Genomic signatures of mitonuclear coevolution across populations of Tigriopus californicus.</title>
        <authorList>
            <person name="Barreto F.S."/>
            <person name="Watson E.T."/>
            <person name="Lima T.G."/>
            <person name="Willett C.S."/>
            <person name="Edmands S."/>
            <person name="Li W."/>
            <person name="Burton R.S."/>
        </authorList>
    </citation>
    <scope>NUCLEOTIDE SEQUENCE [LARGE SCALE GENOMIC DNA]</scope>
    <source>
        <strain evidence="17 18">San Diego</strain>
    </source>
</reference>
<evidence type="ECO:0000256" key="3">
    <source>
        <dbReference type="ARBA" id="ARBA00012551"/>
    </source>
</evidence>
<dbReference type="AlphaFoldDB" id="A0A553PHM0"/>
<evidence type="ECO:0000313" key="18">
    <source>
        <dbReference type="Proteomes" id="UP000318571"/>
    </source>
</evidence>
<dbReference type="CDD" id="cd18793">
    <property type="entry name" value="SF2_C_SNF"/>
    <property type="match status" value="1"/>
</dbReference>
<feature type="region of interest" description="Disordered" evidence="14">
    <location>
        <begin position="1"/>
        <end position="101"/>
    </location>
</feature>
<feature type="domain" description="Helicase ATP-binding" evidence="15">
    <location>
        <begin position="337"/>
        <end position="505"/>
    </location>
</feature>
<dbReference type="GO" id="GO:0016787">
    <property type="term" value="F:hydrolase activity"/>
    <property type="evidence" value="ECO:0007669"/>
    <property type="project" value="UniProtKB-KW"/>
</dbReference>
<feature type="compositionally biased region" description="Low complexity" evidence="14">
    <location>
        <begin position="36"/>
        <end position="47"/>
    </location>
</feature>
<comment type="caution">
    <text evidence="17">The sequence shown here is derived from an EMBL/GenBank/DDBJ whole genome shotgun (WGS) entry which is preliminary data.</text>
</comment>
<accession>A0A553PHM0</accession>
<dbReference type="GO" id="GO:0003677">
    <property type="term" value="F:DNA binding"/>
    <property type="evidence" value="ECO:0007669"/>
    <property type="project" value="UniProtKB-KW"/>
</dbReference>
<evidence type="ECO:0000259" key="15">
    <source>
        <dbReference type="PROSITE" id="PS51192"/>
    </source>
</evidence>
<dbReference type="GO" id="GO:0003678">
    <property type="term" value="F:DNA helicase activity"/>
    <property type="evidence" value="ECO:0007669"/>
    <property type="project" value="UniProtKB-EC"/>
</dbReference>
<evidence type="ECO:0000256" key="1">
    <source>
        <dbReference type="ARBA" id="ARBA00004123"/>
    </source>
</evidence>
<keyword evidence="4" id="KW-0547">Nucleotide-binding</keyword>
<dbReference type="InterPro" id="IPR000330">
    <property type="entry name" value="SNF2_N"/>
</dbReference>
<keyword evidence="18" id="KW-1185">Reference proteome</keyword>
<comment type="function">
    <text evidence="11">DNA helicase that possesses intrinsic ATP-dependent nucleosome-remodeling activity and is both required for DNA repair and heterochromatin organization. Promotes DNA end resection of double-strand breaks (DSBs) following DNA damage: probably acts by weakening histone DNA interactions in nucleosomes flanking DSBs.</text>
</comment>
<dbReference type="PROSITE" id="PS51192">
    <property type="entry name" value="HELICASE_ATP_BIND_1"/>
    <property type="match status" value="1"/>
</dbReference>
<dbReference type="EC" id="3.6.4.12" evidence="3"/>
<gene>
    <name evidence="17" type="ORF">TCAL_10932</name>
</gene>
<dbReference type="Proteomes" id="UP000318571">
    <property type="component" value="Chromosome 5"/>
</dbReference>
<dbReference type="PANTHER" id="PTHR10799">
    <property type="entry name" value="SNF2/RAD54 HELICASE FAMILY"/>
    <property type="match status" value="1"/>
</dbReference>
<dbReference type="InterPro" id="IPR049730">
    <property type="entry name" value="SNF2/RAD54-like_C"/>
</dbReference>
<dbReference type="Pfam" id="PF00271">
    <property type="entry name" value="Helicase_C"/>
    <property type="match status" value="1"/>
</dbReference>
<evidence type="ECO:0000256" key="11">
    <source>
        <dbReference type="ARBA" id="ARBA00059294"/>
    </source>
</evidence>
<feature type="coiled-coil region" evidence="13">
    <location>
        <begin position="274"/>
        <end position="301"/>
    </location>
</feature>
<comment type="similarity">
    <text evidence="2">Belongs to the SNF2/RAD54 helicase family.</text>
</comment>
<dbReference type="OMA" id="NSWEALX"/>
<sequence>MSSLRAFRFQKSKKANGSETDPDAEASQGGAGGAGPVSADAPTAFTADTDESQSLEMVVRKPAKRPRMISESEDESESGVSPAPLGPGPAGEEEGEEAVPGQVMPTSQIIEARLDQMQKQYPHMDRMALQDALKASDWNVLLAINRLRPLHKKEAKPKKSVVKSHEMVRDLGASDSEGENEYNDNKLVYESDSDDADSDRSITDDEDISEEKRRVLDFFGSANEQELACLQGCSKKKVLCIIKMRPIEGWTDLVRKIQASKQLNTELLNNASLLIKMRDAVARLMEKCEKITEKMENIVQDLTNGTSARMELHEQPKIISPNFTMTGYQMIGLNWLALMHKQALNGILADEMGLGKTIQAIGFLAHLKETGDKGPHLIIVPSSTMENWQKEMETWCPSLKVLNYYGSQDERRHMRLQIVNEETEFDVILTTYNMVISSPDDRVLFRKLEFHYVIFDEAHMLKNMATSRYENLMRVQASRKLLLTGTPLQNNLVELMSLLVFVMPEMFANKKEQLKKMFSIFPRNQEDNGRSKYEKDRIAHAKRIMKPFFLRRLKSEVLTELPKKTEEVIRVPMLPRQQEIYFNLVSDYKERAKAVAEGRAVAGSENSGSIENHSLGNHFICESGKFSMLDKLLPDMKERDDRVLIFTQFTMVLDIMEQYLRIRGHKYLRLDGSTPVQERQVMIDKYNQDDSIFIFILSTKAGGLGINLTSANTVILHDLDFNPYNDKQAEDRCHRVGQTRPVRVIRFLSVDTIEEGIHSIAQEKLRLEQDLTNSGSEDATTKKTVKKDLSRLLKIALDVEMSEKQMGDVGKVYTDL</sequence>
<evidence type="ECO:0000256" key="13">
    <source>
        <dbReference type="SAM" id="Coils"/>
    </source>
</evidence>
<dbReference type="PROSITE" id="PS51194">
    <property type="entry name" value="HELICASE_CTER"/>
    <property type="match status" value="1"/>
</dbReference>
<keyword evidence="5" id="KW-0378">Hydrolase</keyword>
<keyword evidence="10" id="KW-0539">Nucleus</keyword>
<dbReference type="Gene3D" id="3.40.50.10810">
    <property type="entry name" value="Tandem AAA-ATPase domain"/>
    <property type="match status" value="1"/>
</dbReference>
<dbReference type="GO" id="GO:0005694">
    <property type="term" value="C:chromosome"/>
    <property type="evidence" value="ECO:0007669"/>
    <property type="project" value="UniProtKB-ARBA"/>
</dbReference>
<dbReference type="InterPro" id="IPR001650">
    <property type="entry name" value="Helicase_C-like"/>
</dbReference>
<evidence type="ECO:0000256" key="5">
    <source>
        <dbReference type="ARBA" id="ARBA00022801"/>
    </source>
</evidence>
<evidence type="ECO:0000256" key="2">
    <source>
        <dbReference type="ARBA" id="ARBA00007025"/>
    </source>
</evidence>
<feature type="domain" description="Helicase C-terminal" evidence="16">
    <location>
        <begin position="628"/>
        <end position="780"/>
    </location>
</feature>
<feature type="region of interest" description="Disordered" evidence="14">
    <location>
        <begin position="153"/>
        <end position="207"/>
    </location>
</feature>
<dbReference type="InterPro" id="IPR038718">
    <property type="entry name" value="SNF2-like_sf"/>
</dbReference>
<evidence type="ECO:0000256" key="14">
    <source>
        <dbReference type="SAM" id="MobiDB-lite"/>
    </source>
</evidence>
<evidence type="ECO:0000256" key="8">
    <source>
        <dbReference type="ARBA" id="ARBA00022853"/>
    </source>
</evidence>
<feature type="compositionally biased region" description="Basic residues" evidence="14">
    <location>
        <begin position="153"/>
        <end position="162"/>
    </location>
</feature>
<comment type="subcellular location">
    <subcellularLocation>
        <location evidence="1">Nucleus</location>
    </subcellularLocation>
</comment>
<dbReference type="Pfam" id="PF00176">
    <property type="entry name" value="SNF2-rel_dom"/>
    <property type="match status" value="1"/>
</dbReference>
<evidence type="ECO:0000256" key="6">
    <source>
        <dbReference type="ARBA" id="ARBA00022806"/>
    </source>
</evidence>
<proteinExistence type="inferred from homology"/>
<dbReference type="GO" id="GO:0005634">
    <property type="term" value="C:nucleus"/>
    <property type="evidence" value="ECO:0007669"/>
    <property type="project" value="UniProtKB-SubCell"/>
</dbReference>
<dbReference type="STRING" id="6832.A0A553PHM0"/>
<dbReference type="InterPro" id="IPR014001">
    <property type="entry name" value="Helicase_ATP-bd"/>
</dbReference>
<keyword evidence="13" id="KW-0175">Coiled coil</keyword>
<keyword evidence="9" id="KW-0238">DNA-binding</keyword>
<dbReference type="FunFam" id="3.40.50.10810:FF:000014">
    <property type="entry name" value="SWI/SNF-related matrix-associated actin-dependent regulator of chromatin subfamily A containing DEAD/H box 1"/>
    <property type="match status" value="1"/>
</dbReference>
<dbReference type="SUPFAM" id="SSF52540">
    <property type="entry name" value="P-loop containing nucleoside triphosphate hydrolases"/>
    <property type="match status" value="2"/>
</dbReference>
<keyword evidence="6" id="KW-0347">Helicase</keyword>
<organism evidence="17 18">
    <name type="scientific">Tigriopus californicus</name>
    <name type="common">Marine copepod</name>
    <dbReference type="NCBI Taxonomy" id="6832"/>
    <lineage>
        <taxon>Eukaryota</taxon>
        <taxon>Metazoa</taxon>
        <taxon>Ecdysozoa</taxon>
        <taxon>Arthropoda</taxon>
        <taxon>Crustacea</taxon>
        <taxon>Multicrustacea</taxon>
        <taxon>Hexanauplia</taxon>
        <taxon>Copepoda</taxon>
        <taxon>Harpacticoida</taxon>
        <taxon>Harpacticidae</taxon>
        <taxon>Tigriopus</taxon>
    </lineage>
</organism>
<dbReference type="EMBL" id="VCGU01000004">
    <property type="protein sequence ID" value="TRY77180.1"/>
    <property type="molecule type" value="Genomic_DNA"/>
</dbReference>
<dbReference type="GO" id="GO:0006325">
    <property type="term" value="P:chromatin organization"/>
    <property type="evidence" value="ECO:0007669"/>
    <property type="project" value="UniProtKB-KW"/>
</dbReference>
<dbReference type="InterPro" id="IPR027417">
    <property type="entry name" value="P-loop_NTPase"/>
</dbReference>
<dbReference type="SMART" id="SM00487">
    <property type="entry name" value="DEXDc"/>
    <property type="match status" value="1"/>
</dbReference>
<dbReference type="SMART" id="SM00490">
    <property type="entry name" value="HELICc"/>
    <property type="match status" value="1"/>
</dbReference>
<dbReference type="CDD" id="cd17998">
    <property type="entry name" value="DEXHc_SMARCAD1"/>
    <property type="match status" value="1"/>
</dbReference>
<keyword evidence="8" id="KW-0156">Chromatin regulator</keyword>
<evidence type="ECO:0000256" key="7">
    <source>
        <dbReference type="ARBA" id="ARBA00022840"/>
    </source>
</evidence>
<evidence type="ECO:0000256" key="10">
    <source>
        <dbReference type="ARBA" id="ARBA00023242"/>
    </source>
</evidence>
<dbReference type="GO" id="GO:0005524">
    <property type="term" value="F:ATP binding"/>
    <property type="evidence" value="ECO:0007669"/>
    <property type="project" value="UniProtKB-KW"/>
</dbReference>
<keyword evidence="7" id="KW-0067">ATP-binding</keyword>
<dbReference type="Gene3D" id="3.40.50.300">
    <property type="entry name" value="P-loop containing nucleotide triphosphate hydrolases"/>
    <property type="match status" value="1"/>
</dbReference>
<protein>
    <recommendedName>
        <fullName evidence="12">SWI/SNF-related matrix-associated actin-dependent regulator of chromatin subfamily A containing DEAD/H box 1 homolog</fullName>
        <ecNumber evidence="3">3.6.4.12</ecNumber>
    </recommendedName>
</protein>
<evidence type="ECO:0000256" key="9">
    <source>
        <dbReference type="ARBA" id="ARBA00023125"/>
    </source>
</evidence>